<evidence type="ECO:0000313" key="2">
    <source>
        <dbReference type="Proteomes" id="UP000269883"/>
    </source>
</evidence>
<protein>
    <recommendedName>
        <fullName evidence="3">DUF309 domain-containing protein</fullName>
    </recommendedName>
</protein>
<dbReference type="AlphaFoldDB" id="A0A2Z6AZW8"/>
<sequence>MNKPCAQSAPDLLIKALDELNTSLWFECHETLESLWKSLPKDAPERDLYKGILMIAVGLYHNGRGHRLGALRKLPRAVELLAPFAPACQGVDVSKLLACCGRLLVFFANAAPSAPIPPQLLPDIPLPDPA</sequence>
<dbReference type="InterPro" id="IPR005500">
    <property type="entry name" value="DUF309"/>
</dbReference>
<dbReference type="EMBL" id="AP017378">
    <property type="protein sequence ID" value="BBD08743.1"/>
    <property type="molecule type" value="Genomic_DNA"/>
</dbReference>
<dbReference type="RefSeq" id="WP_126379099.1">
    <property type="nucleotide sequence ID" value="NZ_AP017378.1"/>
</dbReference>
<gene>
    <name evidence="1" type="ORF">DFE_2017</name>
</gene>
<keyword evidence="2" id="KW-1185">Reference proteome</keyword>
<dbReference type="KEGG" id="dfl:DFE_2017"/>
<dbReference type="PANTHER" id="PTHR34796">
    <property type="entry name" value="EXPRESSED PROTEIN"/>
    <property type="match status" value="1"/>
</dbReference>
<organism evidence="1 2">
    <name type="scientific">Desulfovibrio ferrophilus</name>
    <dbReference type="NCBI Taxonomy" id="241368"/>
    <lineage>
        <taxon>Bacteria</taxon>
        <taxon>Pseudomonadati</taxon>
        <taxon>Thermodesulfobacteriota</taxon>
        <taxon>Desulfovibrionia</taxon>
        <taxon>Desulfovibrionales</taxon>
        <taxon>Desulfovibrionaceae</taxon>
        <taxon>Desulfovibrio</taxon>
    </lineage>
</organism>
<dbReference type="Proteomes" id="UP000269883">
    <property type="component" value="Chromosome"/>
</dbReference>
<evidence type="ECO:0000313" key="1">
    <source>
        <dbReference type="EMBL" id="BBD08743.1"/>
    </source>
</evidence>
<evidence type="ECO:0008006" key="3">
    <source>
        <dbReference type="Google" id="ProtNLM"/>
    </source>
</evidence>
<dbReference type="InterPro" id="IPR023203">
    <property type="entry name" value="TTHA0068_sf"/>
</dbReference>
<dbReference type="Gene3D" id="1.10.3450.10">
    <property type="entry name" value="TTHA0068-like"/>
    <property type="match status" value="1"/>
</dbReference>
<dbReference type="Pfam" id="PF03745">
    <property type="entry name" value="DUF309"/>
    <property type="match status" value="1"/>
</dbReference>
<dbReference type="SUPFAM" id="SSF140663">
    <property type="entry name" value="TTHA0068-like"/>
    <property type="match status" value="1"/>
</dbReference>
<dbReference type="PANTHER" id="PTHR34796:SF1">
    <property type="entry name" value="EXPRESSED PROTEIN"/>
    <property type="match status" value="1"/>
</dbReference>
<accession>A0A2Z6AZW8</accession>
<name>A0A2Z6AZW8_9BACT</name>
<dbReference type="OrthoDB" id="9799942at2"/>
<proteinExistence type="predicted"/>
<reference evidence="1 2" key="1">
    <citation type="journal article" date="2018" name="Sci. Adv.">
        <title>Multi-heme cytochromes provide a pathway for survival in energy-limited environments.</title>
        <authorList>
            <person name="Deng X."/>
            <person name="Dohmae N."/>
            <person name="Nealson K.H."/>
            <person name="Hashimoto K."/>
            <person name="Okamoto A."/>
        </authorList>
    </citation>
    <scope>NUCLEOTIDE SEQUENCE [LARGE SCALE GENOMIC DNA]</scope>
    <source>
        <strain evidence="1 2">IS5</strain>
    </source>
</reference>